<reference evidence="2" key="1">
    <citation type="submission" date="2021-02" db="EMBL/GenBank/DDBJ databases">
        <authorList>
            <person name="Nowell W R."/>
        </authorList>
    </citation>
    <scope>NUCLEOTIDE SEQUENCE</scope>
</reference>
<feature type="compositionally biased region" description="Polar residues" evidence="1">
    <location>
        <begin position="63"/>
        <end position="74"/>
    </location>
</feature>
<dbReference type="AlphaFoldDB" id="A0A820LDL1"/>
<feature type="compositionally biased region" description="Basic and acidic residues" evidence="1">
    <location>
        <begin position="34"/>
        <end position="43"/>
    </location>
</feature>
<evidence type="ECO:0000313" key="2">
    <source>
        <dbReference type="EMBL" id="CAF4354868.1"/>
    </source>
</evidence>
<dbReference type="Proteomes" id="UP000663868">
    <property type="component" value="Unassembled WGS sequence"/>
</dbReference>
<sequence>NQRQSINSNNRLFHHEQEIPTPTTTTSNRSNFRRLYDSYDETIKLSPPSSSKYLADNNNNMNSPTNTRQTTPYTRRSLPHHTQSD</sequence>
<evidence type="ECO:0000313" key="3">
    <source>
        <dbReference type="Proteomes" id="UP000663868"/>
    </source>
</evidence>
<proteinExistence type="predicted"/>
<gene>
    <name evidence="2" type="ORF">KXQ929_LOCUS48481</name>
</gene>
<protein>
    <submittedName>
        <fullName evidence="2">Uncharacterized protein</fullName>
    </submittedName>
</protein>
<name>A0A820LDL1_9BILA</name>
<comment type="caution">
    <text evidence="2">The sequence shown here is derived from an EMBL/GenBank/DDBJ whole genome shotgun (WGS) entry which is preliminary data.</text>
</comment>
<organism evidence="2 3">
    <name type="scientific">Adineta steineri</name>
    <dbReference type="NCBI Taxonomy" id="433720"/>
    <lineage>
        <taxon>Eukaryota</taxon>
        <taxon>Metazoa</taxon>
        <taxon>Spiralia</taxon>
        <taxon>Gnathifera</taxon>
        <taxon>Rotifera</taxon>
        <taxon>Eurotatoria</taxon>
        <taxon>Bdelloidea</taxon>
        <taxon>Adinetida</taxon>
        <taxon>Adinetidae</taxon>
        <taxon>Adineta</taxon>
    </lineage>
</organism>
<evidence type="ECO:0000256" key="1">
    <source>
        <dbReference type="SAM" id="MobiDB-lite"/>
    </source>
</evidence>
<feature type="region of interest" description="Disordered" evidence="1">
    <location>
        <begin position="1"/>
        <end position="85"/>
    </location>
</feature>
<dbReference type="EMBL" id="CAJOBB010019086">
    <property type="protein sequence ID" value="CAF4354868.1"/>
    <property type="molecule type" value="Genomic_DNA"/>
</dbReference>
<feature type="compositionally biased region" description="Polar residues" evidence="1">
    <location>
        <begin position="1"/>
        <end position="11"/>
    </location>
</feature>
<accession>A0A820LDL1</accession>
<feature type="non-terminal residue" evidence="2">
    <location>
        <position position="1"/>
    </location>
</feature>